<evidence type="ECO:0000313" key="1">
    <source>
        <dbReference type="EMBL" id="AEF18226.1"/>
    </source>
</evidence>
<dbReference type="EMBL" id="CP002739">
    <property type="protein sequence ID" value="AEF18226.1"/>
    <property type="molecule type" value="Genomic_DNA"/>
</dbReference>
<name>F6BL93_THEXL</name>
<accession>F6BL93</accession>
<keyword evidence="2" id="KW-1185">Reference proteome</keyword>
<protein>
    <submittedName>
        <fullName evidence="1">Uncharacterized protein</fullName>
    </submittedName>
</protein>
<dbReference type="RefSeq" id="WP_013788953.1">
    <property type="nucleotide sequence ID" value="NC_015555.1"/>
</dbReference>
<organism evidence="1 2">
    <name type="scientific">Thermoanaerobacterium xylanolyticum (strain ATCC 49914 / DSM 7097 / LX-11)</name>
    <dbReference type="NCBI Taxonomy" id="858215"/>
    <lineage>
        <taxon>Bacteria</taxon>
        <taxon>Bacillati</taxon>
        <taxon>Bacillota</taxon>
        <taxon>Clostridia</taxon>
        <taxon>Thermoanaerobacterales</taxon>
        <taxon>Thermoanaerobacteraceae</taxon>
        <taxon>Thermoanaerobacterium</taxon>
    </lineage>
</organism>
<dbReference type="HOGENOM" id="CLU_3141731_0_0_9"/>
<dbReference type="Proteomes" id="UP000007239">
    <property type="component" value="Chromosome"/>
</dbReference>
<gene>
    <name evidence="1" type="ordered locus">Thexy_2224</name>
</gene>
<proteinExistence type="predicted"/>
<evidence type="ECO:0000313" key="2">
    <source>
        <dbReference type="Proteomes" id="UP000007239"/>
    </source>
</evidence>
<reference evidence="1" key="1">
    <citation type="submission" date="2011-05" db="EMBL/GenBank/DDBJ databases">
        <title>Complete sequence of Thermoanaerobacterium xylanolyticum LX-11.</title>
        <authorList>
            <consortium name="US DOE Joint Genome Institute"/>
            <person name="Lucas S."/>
            <person name="Han J."/>
            <person name="Lapidus A."/>
            <person name="Cheng J.-F."/>
            <person name="Goodwin L."/>
            <person name="Pitluck S."/>
            <person name="Peters L."/>
            <person name="Mikhailova N."/>
            <person name="Lu M."/>
            <person name="Han C."/>
            <person name="Tapia R."/>
            <person name="Land M."/>
            <person name="Hauser L."/>
            <person name="Kyrpides N."/>
            <person name="Ivanova N."/>
            <person name="Pagani I."/>
            <person name="Hemme C."/>
            <person name="Woyke T."/>
        </authorList>
    </citation>
    <scope>NUCLEOTIDE SEQUENCE</scope>
    <source>
        <strain evidence="1">LX-11</strain>
    </source>
</reference>
<dbReference type="KEGG" id="txy:Thexy_2224"/>
<dbReference type="AlphaFoldDB" id="F6BL93"/>
<sequence>MFKLSLNENEINFKDLEVKIYKLVCEEACKIMAQILMEIDDMLLYMSVE</sequence>